<dbReference type="InterPro" id="IPR018247">
    <property type="entry name" value="EF_Hand_1_Ca_BS"/>
</dbReference>
<feature type="domain" description="EF-hand" evidence="3">
    <location>
        <begin position="120"/>
        <end position="155"/>
    </location>
</feature>
<dbReference type="GO" id="GO:0005509">
    <property type="term" value="F:calcium ion binding"/>
    <property type="evidence" value="ECO:0007669"/>
    <property type="project" value="InterPro"/>
</dbReference>
<evidence type="ECO:0000313" key="4">
    <source>
        <dbReference type="EMBL" id="RQH42289.1"/>
    </source>
</evidence>
<dbReference type="PROSITE" id="PS00018">
    <property type="entry name" value="EF_HAND_1"/>
    <property type="match status" value="3"/>
</dbReference>
<evidence type="ECO:0000313" key="5">
    <source>
        <dbReference type="Proteomes" id="UP000269154"/>
    </source>
</evidence>
<feature type="domain" description="EF-hand" evidence="3">
    <location>
        <begin position="27"/>
        <end position="62"/>
    </location>
</feature>
<comment type="caution">
    <text evidence="4">The sequence shown here is derived from an EMBL/GenBank/DDBJ whole genome shotgun (WGS) entry which is preliminary data.</text>
</comment>
<dbReference type="Proteomes" id="UP000269154">
    <property type="component" value="Unassembled WGS sequence"/>
</dbReference>
<reference evidence="4 5" key="1">
    <citation type="journal article" date="2018" name="ACS Chem. Biol.">
        <title>Ketoreductase domain dysfunction expands chemodiversity: malyngamide biosynthesis in the cyanobacterium Okeania hirsuta.</title>
        <authorList>
            <person name="Moss N.A."/>
            <person name="Leao T."/>
            <person name="Rankin M."/>
            <person name="McCullough T.M."/>
            <person name="Qu P."/>
            <person name="Korobeynikov A."/>
            <person name="Smith J.L."/>
            <person name="Gerwick L."/>
            <person name="Gerwick W.H."/>
        </authorList>
    </citation>
    <scope>NUCLEOTIDE SEQUENCE [LARGE SCALE GENOMIC DNA]</scope>
    <source>
        <strain evidence="4 5">PAB10Feb10-1</strain>
    </source>
</reference>
<evidence type="ECO:0000259" key="3">
    <source>
        <dbReference type="PROSITE" id="PS50222"/>
    </source>
</evidence>
<keyword evidence="1" id="KW-0677">Repeat</keyword>
<dbReference type="InterPro" id="IPR011992">
    <property type="entry name" value="EF-hand-dom_pair"/>
</dbReference>
<organism evidence="4 5">
    <name type="scientific">Okeania hirsuta</name>
    <dbReference type="NCBI Taxonomy" id="1458930"/>
    <lineage>
        <taxon>Bacteria</taxon>
        <taxon>Bacillati</taxon>
        <taxon>Cyanobacteriota</taxon>
        <taxon>Cyanophyceae</taxon>
        <taxon>Oscillatoriophycideae</taxon>
        <taxon>Oscillatoriales</taxon>
        <taxon>Microcoleaceae</taxon>
        <taxon>Okeania</taxon>
    </lineage>
</organism>
<sequence length="209" mass="24291">MIISRRSYSFLDLSVKMSPEQFLSSSIWRTRIKTYFKLMDVDKNGVLTLSDFEEIANRLIQLQNDSSRNEEIREMCHSLFQYFMAGGGPVDSNTRISEEDLIANVAKIVSLTELDKALALSRHKNELFFDIIDTDHSGQISREEYRKYLEVYMGVEQPDRADQAFDTIDSDKSGSISREEFVEDHRRYWYEIGDEKDNSPLPYGKLVDS</sequence>
<dbReference type="AlphaFoldDB" id="A0A3N6RPG7"/>
<accession>A0A3N6RPG7</accession>
<dbReference type="CDD" id="cd00051">
    <property type="entry name" value="EFh"/>
    <property type="match status" value="1"/>
</dbReference>
<keyword evidence="5" id="KW-1185">Reference proteome</keyword>
<dbReference type="PANTHER" id="PTHR23050">
    <property type="entry name" value="CALCIUM BINDING PROTEIN"/>
    <property type="match status" value="1"/>
</dbReference>
<proteinExistence type="predicted"/>
<evidence type="ECO:0000256" key="2">
    <source>
        <dbReference type="ARBA" id="ARBA00022837"/>
    </source>
</evidence>
<dbReference type="Pfam" id="PF13202">
    <property type="entry name" value="EF-hand_5"/>
    <property type="match status" value="1"/>
</dbReference>
<dbReference type="InterPro" id="IPR002048">
    <property type="entry name" value="EF_hand_dom"/>
</dbReference>
<gene>
    <name evidence="4" type="ORF">D5R40_14470</name>
</gene>
<protein>
    <submittedName>
        <fullName evidence="4">EF-hand domain-containing protein</fullName>
    </submittedName>
</protein>
<keyword evidence="2" id="KW-0106">Calcium</keyword>
<dbReference type="Gene3D" id="1.10.238.10">
    <property type="entry name" value="EF-hand"/>
    <property type="match status" value="1"/>
</dbReference>
<name>A0A3N6RPG7_9CYAN</name>
<dbReference type="SUPFAM" id="SSF47473">
    <property type="entry name" value="EF-hand"/>
    <property type="match status" value="1"/>
</dbReference>
<dbReference type="PROSITE" id="PS50222">
    <property type="entry name" value="EF_HAND_2"/>
    <property type="match status" value="3"/>
</dbReference>
<dbReference type="OrthoDB" id="465673at2"/>
<dbReference type="EMBL" id="RCBY01000073">
    <property type="protein sequence ID" value="RQH42289.1"/>
    <property type="molecule type" value="Genomic_DNA"/>
</dbReference>
<dbReference type="InterPro" id="IPR050145">
    <property type="entry name" value="Centrin_CML-like"/>
</dbReference>
<dbReference type="SMART" id="SM00054">
    <property type="entry name" value="EFh"/>
    <property type="match status" value="3"/>
</dbReference>
<evidence type="ECO:0000256" key="1">
    <source>
        <dbReference type="ARBA" id="ARBA00022737"/>
    </source>
</evidence>
<feature type="domain" description="EF-hand" evidence="3">
    <location>
        <begin position="156"/>
        <end position="191"/>
    </location>
</feature>
<dbReference type="Pfam" id="PF13499">
    <property type="entry name" value="EF-hand_7"/>
    <property type="match status" value="1"/>
</dbReference>